<dbReference type="AlphaFoldDB" id="A0A7W9SZ37"/>
<keyword evidence="3" id="KW-1185">Reference proteome</keyword>
<organism evidence="2 3">
    <name type="scientific">Hymenobacter luteus</name>
    <dbReference type="NCBI Taxonomy" id="1411122"/>
    <lineage>
        <taxon>Bacteria</taxon>
        <taxon>Pseudomonadati</taxon>
        <taxon>Bacteroidota</taxon>
        <taxon>Cytophagia</taxon>
        <taxon>Cytophagales</taxon>
        <taxon>Hymenobacteraceae</taxon>
        <taxon>Hymenobacter</taxon>
    </lineage>
</organism>
<dbReference type="RefSeq" id="WP_183402209.1">
    <property type="nucleotide sequence ID" value="NZ_JACHGG010000001.1"/>
</dbReference>
<keyword evidence="1" id="KW-0812">Transmembrane</keyword>
<name>A0A7W9SZ37_9BACT</name>
<dbReference type="Proteomes" id="UP000532746">
    <property type="component" value="Unassembled WGS sequence"/>
</dbReference>
<protein>
    <submittedName>
        <fullName evidence="2">Uncharacterized protein</fullName>
    </submittedName>
</protein>
<accession>A0A7W9SZ37</accession>
<evidence type="ECO:0000256" key="1">
    <source>
        <dbReference type="SAM" id="Phobius"/>
    </source>
</evidence>
<comment type="caution">
    <text evidence="2">The sequence shown here is derived from an EMBL/GenBank/DDBJ whole genome shotgun (WGS) entry which is preliminary data.</text>
</comment>
<gene>
    <name evidence="2" type="ORF">HNQ93_000374</name>
</gene>
<dbReference type="EMBL" id="JACHGG010000001">
    <property type="protein sequence ID" value="MBB6057544.1"/>
    <property type="molecule type" value="Genomic_DNA"/>
</dbReference>
<sequence length="66" mass="6976">MEVFKAESASSEYTAHLVSLRSAATAGEVFYFQPQQLAETGSLLAKIQLLMTGALAIAVLAQAIAF</sequence>
<reference evidence="2 3" key="1">
    <citation type="submission" date="2020-08" db="EMBL/GenBank/DDBJ databases">
        <title>Genomic Encyclopedia of Type Strains, Phase IV (KMG-IV): sequencing the most valuable type-strain genomes for metagenomic binning, comparative biology and taxonomic classification.</title>
        <authorList>
            <person name="Goeker M."/>
        </authorList>
    </citation>
    <scope>NUCLEOTIDE SEQUENCE [LARGE SCALE GENOMIC DNA]</scope>
    <source>
        <strain evidence="2 3">DSM 26718</strain>
    </source>
</reference>
<evidence type="ECO:0000313" key="3">
    <source>
        <dbReference type="Proteomes" id="UP000532746"/>
    </source>
</evidence>
<proteinExistence type="predicted"/>
<evidence type="ECO:0000313" key="2">
    <source>
        <dbReference type="EMBL" id="MBB6057544.1"/>
    </source>
</evidence>
<keyword evidence="1" id="KW-1133">Transmembrane helix</keyword>
<keyword evidence="1" id="KW-0472">Membrane</keyword>
<feature type="transmembrane region" description="Helical" evidence="1">
    <location>
        <begin position="43"/>
        <end position="65"/>
    </location>
</feature>